<feature type="chain" id="PRO_5045972480" description="DUF2946 domain-containing protein" evidence="1">
    <location>
        <begin position="28"/>
        <end position="109"/>
    </location>
</feature>
<dbReference type="EMBL" id="NWSY01000019">
    <property type="protein sequence ID" value="PDT21281.1"/>
    <property type="molecule type" value="Genomic_DNA"/>
</dbReference>
<organism evidence="2 3">
    <name type="scientific">Rhizobium hidalgonense</name>
    <dbReference type="NCBI Taxonomy" id="1538159"/>
    <lineage>
        <taxon>Bacteria</taxon>
        <taxon>Pseudomonadati</taxon>
        <taxon>Pseudomonadota</taxon>
        <taxon>Alphaproteobacteria</taxon>
        <taxon>Hyphomicrobiales</taxon>
        <taxon>Rhizobiaceae</taxon>
        <taxon>Rhizobium/Agrobacterium group</taxon>
        <taxon>Rhizobium</taxon>
    </lineage>
</organism>
<reference evidence="2 3" key="1">
    <citation type="submission" date="2017-09" db="EMBL/GenBank/DDBJ databases">
        <title>Comparative genomics of rhizobia isolated from Phaseolus vulgaris in China.</title>
        <authorList>
            <person name="Tong W."/>
        </authorList>
    </citation>
    <scope>NUCLEOTIDE SEQUENCE [LARGE SCALE GENOMIC DNA]</scope>
    <source>
        <strain evidence="2 3">FH14</strain>
    </source>
</reference>
<gene>
    <name evidence="2" type="ORF">CO674_23790</name>
</gene>
<evidence type="ECO:0000256" key="1">
    <source>
        <dbReference type="SAM" id="SignalP"/>
    </source>
</evidence>
<protein>
    <recommendedName>
        <fullName evidence="4">DUF2946 domain-containing protein</fullName>
    </recommendedName>
</protein>
<feature type="signal peptide" evidence="1">
    <location>
        <begin position="1"/>
        <end position="27"/>
    </location>
</feature>
<evidence type="ECO:0000313" key="3">
    <source>
        <dbReference type="Proteomes" id="UP000219914"/>
    </source>
</evidence>
<comment type="caution">
    <text evidence="2">The sequence shown here is derived from an EMBL/GenBank/DDBJ whole genome shotgun (WGS) entry which is preliminary data.</text>
</comment>
<evidence type="ECO:0008006" key="4">
    <source>
        <dbReference type="Google" id="ProtNLM"/>
    </source>
</evidence>
<proteinExistence type="predicted"/>
<name>A0ABX4JQW4_9HYPH</name>
<sequence length="109" mass="11942">MRLGSIFHYAQVVVVTLLMATNSFGMAAASTDVEVQYCQAATEHHPQSGHASGQQNACCLTMHCCPILPKLAEIAEPRFEPRRHERISAGYRPLLLIRAIDPPPRSSAT</sequence>
<evidence type="ECO:0000313" key="2">
    <source>
        <dbReference type="EMBL" id="PDT21281.1"/>
    </source>
</evidence>
<accession>A0ABX4JQW4</accession>
<dbReference type="Proteomes" id="UP000219914">
    <property type="component" value="Unassembled WGS sequence"/>
</dbReference>
<keyword evidence="1" id="KW-0732">Signal</keyword>
<keyword evidence="3" id="KW-1185">Reference proteome</keyword>